<evidence type="ECO:0000256" key="15">
    <source>
        <dbReference type="SAM" id="SignalP"/>
    </source>
</evidence>
<evidence type="ECO:0000259" key="16">
    <source>
        <dbReference type="Pfam" id="PF00082"/>
    </source>
</evidence>
<accession>A0A3E2MYS6</accession>
<keyword evidence="4 11" id="KW-0645">Protease</keyword>
<dbReference type="InterPro" id="IPR036852">
    <property type="entry name" value="Peptidase_S8/S53_dom_sf"/>
</dbReference>
<name>A0A3E2MYS6_MYCMR</name>
<organism evidence="17 18">
    <name type="scientific">Mycobacterium marinum</name>
    <dbReference type="NCBI Taxonomy" id="1781"/>
    <lineage>
        <taxon>Bacteria</taxon>
        <taxon>Bacillati</taxon>
        <taxon>Actinomycetota</taxon>
        <taxon>Actinomycetes</taxon>
        <taxon>Mycobacteriales</taxon>
        <taxon>Mycobacteriaceae</taxon>
        <taxon>Mycobacterium</taxon>
        <taxon>Mycobacterium ulcerans group</taxon>
    </lineage>
</organism>
<protein>
    <submittedName>
        <fullName evidence="17">Subtilisin DY</fullName>
        <ecNumber evidence="17">3.4.21.62</ecNumber>
    </submittedName>
</protein>
<evidence type="ECO:0000256" key="5">
    <source>
        <dbReference type="ARBA" id="ARBA00022692"/>
    </source>
</evidence>
<dbReference type="PROSITE" id="PS51892">
    <property type="entry name" value="SUBTILASE"/>
    <property type="match status" value="1"/>
</dbReference>
<evidence type="ECO:0000256" key="14">
    <source>
        <dbReference type="SAM" id="Phobius"/>
    </source>
</evidence>
<feature type="region of interest" description="Disordered" evidence="13">
    <location>
        <begin position="384"/>
        <end position="411"/>
    </location>
</feature>
<keyword evidence="8 11" id="KW-0720">Serine protease</keyword>
<evidence type="ECO:0000256" key="6">
    <source>
        <dbReference type="ARBA" id="ARBA00022729"/>
    </source>
</evidence>
<dbReference type="SUPFAM" id="SSF52743">
    <property type="entry name" value="Subtilisin-like"/>
    <property type="match status" value="1"/>
</dbReference>
<dbReference type="Gene3D" id="3.40.50.200">
    <property type="entry name" value="Peptidase S8/S53 domain"/>
    <property type="match status" value="1"/>
</dbReference>
<evidence type="ECO:0000256" key="2">
    <source>
        <dbReference type="ARBA" id="ARBA00011073"/>
    </source>
</evidence>
<dbReference type="InterPro" id="IPR023827">
    <property type="entry name" value="Peptidase_S8_Asp-AS"/>
</dbReference>
<dbReference type="PANTHER" id="PTHR42884">
    <property type="entry name" value="PROPROTEIN CONVERTASE SUBTILISIN/KEXIN-RELATED"/>
    <property type="match status" value="1"/>
</dbReference>
<dbReference type="Pfam" id="PF00082">
    <property type="entry name" value="Peptidase_S8"/>
    <property type="match status" value="1"/>
</dbReference>
<feature type="active site" description="Charge relay system" evidence="11">
    <location>
        <position position="95"/>
    </location>
</feature>
<gene>
    <name evidence="17" type="primary">apr_1</name>
    <name evidence="17" type="ORF">DAVIS_01722</name>
</gene>
<keyword evidence="3" id="KW-1003">Cell membrane</keyword>
<evidence type="ECO:0000256" key="13">
    <source>
        <dbReference type="SAM" id="MobiDB-lite"/>
    </source>
</evidence>
<keyword evidence="5 14" id="KW-0812">Transmembrane</keyword>
<keyword evidence="10 14" id="KW-0472">Membrane</keyword>
<dbReference type="PRINTS" id="PR00723">
    <property type="entry name" value="SUBTILISIN"/>
</dbReference>
<dbReference type="NCBIfam" id="TIGR03921">
    <property type="entry name" value="T7SS_mycosin"/>
    <property type="match status" value="1"/>
</dbReference>
<dbReference type="RefSeq" id="WP_117431924.1">
    <property type="nucleotide sequence ID" value="NZ_BQLC01000204.1"/>
</dbReference>
<feature type="chain" id="PRO_5017634306" evidence="15">
    <location>
        <begin position="28"/>
        <end position="457"/>
    </location>
</feature>
<comment type="caution">
    <text evidence="17">The sequence shown here is derived from an EMBL/GenBank/DDBJ whole genome shotgun (WGS) entry which is preliminary data.</text>
</comment>
<dbReference type="AlphaFoldDB" id="A0A3E2MYS6"/>
<dbReference type="InterPro" id="IPR000209">
    <property type="entry name" value="Peptidase_S8/S53_dom"/>
</dbReference>
<dbReference type="InterPro" id="IPR022398">
    <property type="entry name" value="Peptidase_S8_His-AS"/>
</dbReference>
<feature type="active site" description="Charge relay system" evidence="11">
    <location>
        <position position="326"/>
    </location>
</feature>
<evidence type="ECO:0000256" key="4">
    <source>
        <dbReference type="ARBA" id="ARBA00022670"/>
    </source>
</evidence>
<sequence length="457" mass="46680" precursor="true">MTSRFGHLLAACALAAPCWCAMPAAHAVTPPPVDERWLPQPAPPGPPSRTRQREVCAAATWAPERPEAAAQLAGLDLPEAWRLTRGSDQRVAVIDTGVAHHRRLAHLVAGGDYVFTGDGTQDCDAHGTIVAGIIAAAPDSATDQFSGVAPDATVIGIRQSSAKFSPVGNRSSTGVGDVDTMARAVRTAADLGASVINISTIACVAAESPPDDRALGAALAYAVDVKNAVIVAAAGNTGGAAQCPSQRPETSRDTATVVVSPAWYDDYVLTVGSVNANGEPSAFTLPSPWVDVAAGGENVTSLNPVGDGTVNGLDDHGGFRPLSGTSYAAPVVSGLAALIRARFPALTARQVMARIISTAHHPPHGWDPFVGNGTVDVLAAVSSDPAVQPAPAQPGSPTPAAPVTTPPAQPDRRARITALSGSAICLMGLLAALASRAFGGRSGSRHRRIRRDDVVGD</sequence>
<dbReference type="InterPro" id="IPR023834">
    <property type="entry name" value="T7SS_pept_S8A_mycosin"/>
</dbReference>
<evidence type="ECO:0000256" key="8">
    <source>
        <dbReference type="ARBA" id="ARBA00022825"/>
    </source>
</evidence>
<dbReference type="InterPro" id="IPR015500">
    <property type="entry name" value="Peptidase_S8_subtilisin-rel"/>
</dbReference>
<feature type="domain" description="Peptidase S8/S53" evidence="16">
    <location>
        <begin position="86"/>
        <end position="373"/>
    </location>
</feature>
<feature type="transmembrane region" description="Helical" evidence="14">
    <location>
        <begin position="416"/>
        <end position="438"/>
    </location>
</feature>
<evidence type="ECO:0000256" key="11">
    <source>
        <dbReference type="PROSITE-ProRule" id="PRU01240"/>
    </source>
</evidence>
<feature type="active site" description="Charge relay system" evidence="11">
    <location>
        <position position="126"/>
    </location>
</feature>
<evidence type="ECO:0000256" key="12">
    <source>
        <dbReference type="RuleBase" id="RU003355"/>
    </source>
</evidence>
<evidence type="ECO:0000256" key="1">
    <source>
        <dbReference type="ARBA" id="ARBA00004162"/>
    </source>
</evidence>
<reference evidence="17 18" key="1">
    <citation type="journal article" date="2018" name="Sci. Rep.">
        <title>Extensive genomic diversity among Mycobacterium marinum strains revealed by whole genome sequencing.</title>
        <authorList>
            <person name="Das S."/>
            <person name="Pettersson B.M."/>
            <person name="Behra P.R."/>
            <person name="Mallick A."/>
            <person name="Cheramie M."/>
            <person name="Ramesh M."/>
            <person name="Shirreff L."/>
            <person name="DuCote T."/>
            <person name="Dasgupta S."/>
            <person name="Ennis D.G."/>
            <person name="Kirsebom L.A."/>
        </authorList>
    </citation>
    <scope>NUCLEOTIDE SEQUENCE [LARGE SCALE GENOMIC DNA]</scope>
    <source>
        <strain evidence="17 18">Davis1</strain>
    </source>
</reference>
<dbReference type="GO" id="GO:0016485">
    <property type="term" value="P:protein processing"/>
    <property type="evidence" value="ECO:0007669"/>
    <property type="project" value="TreeGrafter"/>
</dbReference>
<evidence type="ECO:0000313" key="18">
    <source>
        <dbReference type="Proteomes" id="UP000257451"/>
    </source>
</evidence>
<evidence type="ECO:0000256" key="7">
    <source>
        <dbReference type="ARBA" id="ARBA00022801"/>
    </source>
</evidence>
<keyword evidence="7 11" id="KW-0378">Hydrolase</keyword>
<dbReference type="PROSITE" id="PS00136">
    <property type="entry name" value="SUBTILASE_ASP"/>
    <property type="match status" value="1"/>
</dbReference>
<evidence type="ECO:0000256" key="10">
    <source>
        <dbReference type="ARBA" id="ARBA00023136"/>
    </source>
</evidence>
<dbReference type="GO" id="GO:0004252">
    <property type="term" value="F:serine-type endopeptidase activity"/>
    <property type="evidence" value="ECO:0007669"/>
    <property type="project" value="UniProtKB-UniRule"/>
</dbReference>
<dbReference type="Proteomes" id="UP000257451">
    <property type="component" value="Unassembled WGS sequence"/>
</dbReference>
<dbReference type="PROSITE" id="PS00138">
    <property type="entry name" value="SUBTILASE_SER"/>
    <property type="match status" value="1"/>
</dbReference>
<feature type="signal peptide" evidence="15">
    <location>
        <begin position="1"/>
        <end position="27"/>
    </location>
</feature>
<keyword evidence="6 15" id="KW-0732">Signal</keyword>
<dbReference type="EMBL" id="PEDF01000044">
    <property type="protein sequence ID" value="RFZ44240.1"/>
    <property type="molecule type" value="Genomic_DNA"/>
</dbReference>
<evidence type="ECO:0000256" key="9">
    <source>
        <dbReference type="ARBA" id="ARBA00022989"/>
    </source>
</evidence>
<evidence type="ECO:0000313" key="17">
    <source>
        <dbReference type="EMBL" id="RFZ44240.1"/>
    </source>
</evidence>
<keyword evidence="9 14" id="KW-1133">Transmembrane helix</keyword>
<feature type="compositionally biased region" description="Pro residues" evidence="13">
    <location>
        <begin position="391"/>
        <end position="409"/>
    </location>
</feature>
<comment type="subcellular location">
    <subcellularLocation>
        <location evidence="1">Cell membrane</location>
        <topology evidence="1">Single-pass membrane protein</topology>
    </subcellularLocation>
</comment>
<proteinExistence type="inferred from homology"/>
<dbReference type="InterPro" id="IPR023828">
    <property type="entry name" value="Peptidase_S8_Ser-AS"/>
</dbReference>
<dbReference type="PROSITE" id="PS00137">
    <property type="entry name" value="SUBTILASE_HIS"/>
    <property type="match status" value="1"/>
</dbReference>
<dbReference type="GO" id="GO:0005886">
    <property type="term" value="C:plasma membrane"/>
    <property type="evidence" value="ECO:0007669"/>
    <property type="project" value="UniProtKB-SubCell"/>
</dbReference>
<dbReference type="PANTHER" id="PTHR42884:SF14">
    <property type="entry name" value="NEUROENDOCRINE CONVERTASE 1"/>
    <property type="match status" value="1"/>
</dbReference>
<dbReference type="EC" id="3.4.21.62" evidence="17"/>
<comment type="similarity">
    <text evidence="2 11 12">Belongs to the peptidase S8 family.</text>
</comment>
<evidence type="ECO:0000256" key="3">
    <source>
        <dbReference type="ARBA" id="ARBA00022475"/>
    </source>
</evidence>